<keyword evidence="1" id="KW-0812">Transmembrane</keyword>
<evidence type="ECO:0000313" key="3">
    <source>
        <dbReference type="EMBL" id="MFD1314049.1"/>
    </source>
</evidence>
<accession>A0ABW3XXN3</accession>
<feature type="transmembrane region" description="Helical" evidence="1">
    <location>
        <begin position="32"/>
        <end position="52"/>
    </location>
</feature>
<dbReference type="InterPro" id="IPR058058">
    <property type="entry name" value="CBU_0592-like"/>
</dbReference>
<evidence type="ECO:0000259" key="2">
    <source>
        <dbReference type="Pfam" id="PF26604"/>
    </source>
</evidence>
<evidence type="ECO:0000313" key="4">
    <source>
        <dbReference type="Proteomes" id="UP001597201"/>
    </source>
</evidence>
<feature type="transmembrane region" description="Helical" evidence="1">
    <location>
        <begin position="58"/>
        <end position="76"/>
    </location>
</feature>
<dbReference type="EMBL" id="JBHTMY010000001">
    <property type="protein sequence ID" value="MFD1314049.1"/>
    <property type="molecule type" value="Genomic_DNA"/>
</dbReference>
<keyword evidence="1" id="KW-1133">Transmembrane helix</keyword>
<organism evidence="3 4">
    <name type="scientific">Namhaeicola litoreus</name>
    <dbReference type="NCBI Taxonomy" id="1052145"/>
    <lineage>
        <taxon>Bacteria</taxon>
        <taxon>Pseudomonadati</taxon>
        <taxon>Bacteroidota</taxon>
        <taxon>Flavobacteriia</taxon>
        <taxon>Flavobacteriales</taxon>
        <taxon>Flavobacteriaceae</taxon>
        <taxon>Namhaeicola</taxon>
    </lineage>
</organism>
<gene>
    <name evidence="3" type="ORF">ACFQ39_00340</name>
</gene>
<dbReference type="Proteomes" id="UP001597201">
    <property type="component" value="Unassembled WGS sequence"/>
</dbReference>
<dbReference type="Pfam" id="PF26604">
    <property type="entry name" value="CBU_0592"/>
    <property type="match status" value="1"/>
</dbReference>
<feature type="domain" description="CBU-0592-like" evidence="2">
    <location>
        <begin position="5"/>
        <end position="76"/>
    </location>
</feature>
<name>A0ABW3XXN3_9FLAO</name>
<evidence type="ECO:0000256" key="1">
    <source>
        <dbReference type="SAM" id="Phobius"/>
    </source>
</evidence>
<reference evidence="4" key="1">
    <citation type="journal article" date="2019" name="Int. J. Syst. Evol. Microbiol.">
        <title>The Global Catalogue of Microorganisms (GCM) 10K type strain sequencing project: providing services to taxonomists for standard genome sequencing and annotation.</title>
        <authorList>
            <consortium name="The Broad Institute Genomics Platform"/>
            <consortium name="The Broad Institute Genome Sequencing Center for Infectious Disease"/>
            <person name="Wu L."/>
            <person name="Ma J."/>
        </authorList>
    </citation>
    <scope>NUCLEOTIDE SEQUENCE [LARGE SCALE GENOMIC DNA]</scope>
    <source>
        <strain evidence="4">CCUG 61485</strain>
    </source>
</reference>
<proteinExistence type="predicted"/>
<feature type="transmembrane region" description="Helical" evidence="1">
    <location>
        <begin position="6"/>
        <end position="25"/>
    </location>
</feature>
<keyword evidence="4" id="KW-1185">Reference proteome</keyword>
<dbReference type="NCBIfam" id="NF047864">
    <property type="entry name" value="CBU_0592_membra"/>
    <property type="match status" value="1"/>
</dbReference>
<sequence length="83" mass="9203">MTNTDWIGFIGVFQILLAYFLNVTGKVTHKDLSFILLNTIGAGMACLASILIHYVPFIILEGAWTLVSLISLLKFLSGSKHYQ</sequence>
<comment type="caution">
    <text evidence="3">The sequence shown here is derived from an EMBL/GenBank/DDBJ whole genome shotgun (WGS) entry which is preliminary data.</text>
</comment>
<protein>
    <recommendedName>
        <fullName evidence="2">CBU-0592-like domain-containing protein</fullName>
    </recommendedName>
</protein>
<dbReference type="RefSeq" id="WP_377175286.1">
    <property type="nucleotide sequence ID" value="NZ_JBHTMY010000001.1"/>
</dbReference>
<keyword evidence="1" id="KW-0472">Membrane</keyword>